<name>A0A399EJ75_9DEIN</name>
<dbReference type="Pfam" id="PF07760">
    <property type="entry name" value="DUF1616"/>
    <property type="match status" value="1"/>
</dbReference>
<feature type="transmembrane region" description="Helical" evidence="1">
    <location>
        <begin position="95"/>
        <end position="115"/>
    </location>
</feature>
<evidence type="ECO:0000313" key="3">
    <source>
        <dbReference type="EMBL" id="RIH84774.1"/>
    </source>
</evidence>
<proteinExistence type="predicted"/>
<evidence type="ECO:0000313" key="4">
    <source>
        <dbReference type="Proteomes" id="UP000265715"/>
    </source>
</evidence>
<organism evidence="3 4">
    <name type="scientific">Calidithermus terrae</name>
    <dbReference type="NCBI Taxonomy" id="1408545"/>
    <lineage>
        <taxon>Bacteria</taxon>
        <taxon>Thermotogati</taxon>
        <taxon>Deinococcota</taxon>
        <taxon>Deinococci</taxon>
        <taxon>Thermales</taxon>
        <taxon>Thermaceae</taxon>
        <taxon>Calidithermus</taxon>
    </lineage>
</organism>
<dbReference type="PIRSF" id="PIRSF018671">
    <property type="entry name" value="UCP018671"/>
    <property type="match status" value="1"/>
</dbReference>
<protein>
    <recommendedName>
        <fullName evidence="2">DUF1616 domain-containing protein</fullName>
    </recommendedName>
</protein>
<dbReference type="InterPro" id="IPR014495">
    <property type="entry name" value="UCP018671"/>
</dbReference>
<comment type="caution">
    <text evidence="3">The sequence shown here is derived from an EMBL/GenBank/DDBJ whole genome shotgun (WGS) entry which is preliminary data.</text>
</comment>
<accession>A0A399EJ75</accession>
<keyword evidence="1" id="KW-0472">Membrane</keyword>
<dbReference type="InterPro" id="IPR011674">
    <property type="entry name" value="DUF1616"/>
</dbReference>
<feature type="transmembrane region" description="Helical" evidence="1">
    <location>
        <begin position="68"/>
        <end position="89"/>
    </location>
</feature>
<evidence type="ECO:0000259" key="2">
    <source>
        <dbReference type="Pfam" id="PF07760"/>
    </source>
</evidence>
<feature type="transmembrane region" description="Helical" evidence="1">
    <location>
        <begin position="36"/>
        <end position="56"/>
    </location>
</feature>
<gene>
    <name evidence="3" type="ORF">Mterra_01864</name>
</gene>
<keyword evidence="1" id="KW-1133">Transmembrane helix</keyword>
<evidence type="ECO:0000256" key="1">
    <source>
        <dbReference type="SAM" id="Phobius"/>
    </source>
</evidence>
<dbReference type="EMBL" id="QXDL01000068">
    <property type="protein sequence ID" value="RIH84774.1"/>
    <property type="molecule type" value="Genomic_DNA"/>
</dbReference>
<keyword evidence="1" id="KW-0812">Transmembrane</keyword>
<sequence length="270" mass="30439">MKLSQENRDLWLVMALAVAAGAWVVAFPEVTSPARVVLGFLAMLALPGYALMLVLFPRRSDLDFADRLILCLGLSVPVIVLVGVVLNFTPFKIRPASVAAGLALFTVLLGFLAIWRRSRVAFPDRFIPEMRPTATQMAWVASFAVLALVVYWVARPNERFTEFYLLGPQGRLENYARQLRPGEEFSVTLVLRNLEDRRMEYRVRVPFDPAVGELRTPVIPDEGTWARTLRLRAPAGSGETQLSFDLYRPGDSTPYRQLYLRVDLRSEAQP</sequence>
<feature type="domain" description="DUF1616" evidence="2">
    <location>
        <begin position="13"/>
        <end position="263"/>
    </location>
</feature>
<dbReference type="AlphaFoldDB" id="A0A399EJ75"/>
<feature type="transmembrane region" description="Helical" evidence="1">
    <location>
        <begin position="136"/>
        <end position="154"/>
    </location>
</feature>
<keyword evidence="4" id="KW-1185">Reference proteome</keyword>
<dbReference type="Proteomes" id="UP000265715">
    <property type="component" value="Unassembled WGS sequence"/>
</dbReference>
<dbReference type="RefSeq" id="WP_170159617.1">
    <property type="nucleotide sequence ID" value="NZ_QXDL01000068.1"/>
</dbReference>
<reference evidence="3 4" key="1">
    <citation type="submission" date="2018-08" db="EMBL/GenBank/DDBJ databases">
        <title>Meiothermus terrae DSM 26712 genome sequencing project.</title>
        <authorList>
            <person name="Da Costa M.S."/>
            <person name="Albuquerque L."/>
            <person name="Raposo P."/>
            <person name="Froufe H.J.C."/>
            <person name="Barroso C.S."/>
            <person name="Egas C."/>
        </authorList>
    </citation>
    <scope>NUCLEOTIDE SEQUENCE [LARGE SCALE GENOMIC DNA]</scope>
    <source>
        <strain evidence="3 4">DSM 26712</strain>
    </source>
</reference>